<comment type="caution">
    <text evidence="5">The sequence shown here is derived from an EMBL/GenBank/DDBJ whole genome shotgun (WGS) entry which is preliminary data.</text>
</comment>
<sequence>MRSKIFTRHAYTFSSTAALLSATAYLLSDQNKRKSAAMHARGPNDVQDVLIIGGGIIGCSLAAHLVSNNKVSSRATGALASTPTGENLKVTLVEKQTLASEATGLSAGTIWSLGAPKWGNASPSDPQLAYLEFSHRSNKIYESIPDIGFSKCGCLKLAMTEEESTFAEQEYKKLAPLISDTSNLKLLTRAGVKEKLSEVDEKVIYRGLYAKESSQVDCLKAAIALAEKAEQAGTNIIESVEVKKIERDEEKGLYRVSTACGKSWLSKKVCVCSGAWVNEILDPALHLPIVPIKGQMTICNGEPTPPSLQSLPVIYFFTSYMWWSKNKTKPAEKITTNENINHCYGKRGSDGRYYFGGDRLLARHSRDYEVEEDTLRATMTHKAFKAIPAIKHVFEGDQVGSWAGIMPFTEDGSPIVDNLDGKGLYVATGFGPEGMTTGPGSMMFVADWLKGGEKPAILKAYSVDRLKKDDRTTTTTKEN</sequence>
<protein>
    <recommendedName>
        <fullName evidence="2">FAD-dependent oxidoreductase domain-containing protein 1</fullName>
    </recommendedName>
</protein>
<dbReference type="PANTHER" id="PTHR13847">
    <property type="entry name" value="SARCOSINE DEHYDROGENASE-RELATED"/>
    <property type="match status" value="1"/>
</dbReference>
<keyword evidence="6" id="KW-1185">Reference proteome</keyword>
<evidence type="ECO:0000256" key="3">
    <source>
        <dbReference type="ARBA" id="ARBA00046185"/>
    </source>
</evidence>
<accession>A0A9W7A1X7</accession>
<dbReference type="OrthoDB" id="498204at2759"/>
<dbReference type="InterPro" id="IPR006076">
    <property type="entry name" value="FAD-dep_OxRdtase"/>
</dbReference>
<dbReference type="SUPFAM" id="SSF51905">
    <property type="entry name" value="FAD/NAD(P)-binding domain"/>
    <property type="match status" value="1"/>
</dbReference>
<feature type="domain" description="FAD dependent oxidoreductase" evidence="4">
    <location>
        <begin position="48"/>
        <end position="447"/>
    </location>
</feature>
<evidence type="ECO:0000256" key="1">
    <source>
        <dbReference type="ARBA" id="ARBA00023002"/>
    </source>
</evidence>
<dbReference type="Proteomes" id="UP001165085">
    <property type="component" value="Unassembled WGS sequence"/>
</dbReference>
<dbReference type="AlphaFoldDB" id="A0A9W7A1X7"/>
<keyword evidence="1" id="KW-0560">Oxidoreductase</keyword>
<evidence type="ECO:0000313" key="5">
    <source>
        <dbReference type="EMBL" id="GMH62006.1"/>
    </source>
</evidence>
<dbReference type="InterPro" id="IPR036188">
    <property type="entry name" value="FAD/NAD-bd_sf"/>
</dbReference>
<dbReference type="EMBL" id="BRXY01000075">
    <property type="protein sequence ID" value="GMH62006.1"/>
    <property type="molecule type" value="Genomic_DNA"/>
</dbReference>
<comment type="function">
    <text evidence="3">Required for the assembly of the mitochondrial membrane respiratory chain NADH dehydrogenase (Complex I). Involved in mid-late stages of complex I assembly.</text>
</comment>
<evidence type="ECO:0000313" key="6">
    <source>
        <dbReference type="Proteomes" id="UP001165085"/>
    </source>
</evidence>
<dbReference type="GO" id="GO:0005737">
    <property type="term" value="C:cytoplasm"/>
    <property type="evidence" value="ECO:0007669"/>
    <property type="project" value="TreeGrafter"/>
</dbReference>
<name>A0A9W7A1X7_9STRA</name>
<reference evidence="6" key="1">
    <citation type="journal article" date="2023" name="Commun. Biol.">
        <title>Genome analysis of Parmales, the sister group of diatoms, reveals the evolutionary specialization of diatoms from phago-mixotrophs to photoautotrophs.</title>
        <authorList>
            <person name="Ban H."/>
            <person name="Sato S."/>
            <person name="Yoshikawa S."/>
            <person name="Yamada K."/>
            <person name="Nakamura Y."/>
            <person name="Ichinomiya M."/>
            <person name="Sato N."/>
            <person name="Blanc-Mathieu R."/>
            <person name="Endo H."/>
            <person name="Kuwata A."/>
            <person name="Ogata H."/>
        </authorList>
    </citation>
    <scope>NUCLEOTIDE SEQUENCE [LARGE SCALE GENOMIC DNA]</scope>
    <source>
        <strain evidence="6">NIES 3701</strain>
    </source>
</reference>
<organism evidence="5 6">
    <name type="scientific">Triparma strigata</name>
    <dbReference type="NCBI Taxonomy" id="1606541"/>
    <lineage>
        <taxon>Eukaryota</taxon>
        <taxon>Sar</taxon>
        <taxon>Stramenopiles</taxon>
        <taxon>Ochrophyta</taxon>
        <taxon>Bolidophyceae</taxon>
        <taxon>Parmales</taxon>
        <taxon>Triparmaceae</taxon>
        <taxon>Triparma</taxon>
    </lineage>
</organism>
<dbReference type="PANTHER" id="PTHR13847:SF287">
    <property type="entry name" value="FAD-DEPENDENT OXIDOREDUCTASE DOMAIN-CONTAINING PROTEIN 1"/>
    <property type="match status" value="1"/>
</dbReference>
<evidence type="ECO:0000259" key="4">
    <source>
        <dbReference type="Pfam" id="PF01266"/>
    </source>
</evidence>
<gene>
    <name evidence="5" type="ORF">TrST_g14156</name>
</gene>
<dbReference type="Pfam" id="PF01266">
    <property type="entry name" value="DAO"/>
    <property type="match status" value="1"/>
</dbReference>
<dbReference type="Gene3D" id="3.50.50.60">
    <property type="entry name" value="FAD/NAD(P)-binding domain"/>
    <property type="match status" value="1"/>
</dbReference>
<evidence type="ECO:0000256" key="2">
    <source>
        <dbReference type="ARBA" id="ARBA00039785"/>
    </source>
</evidence>
<proteinExistence type="predicted"/>
<dbReference type="GO" id="GO:0016491">
    <property type="term" value="F:oxidoreductase activity"/>
    <property type="evidence" value="ECO:0007669"/>
    <property type="project" value="UniProtKB-KW"/>
</dbReference>
<dbReference type="Gene3D" id="3.30.9.10">
    <property type="entry name" value="D-Amino Acid Oxidase, subunit A, domain 2"/>
    <property type="match status" value="1"/>
</dbReference>